<organism evidence="2 3">
    <name type="scientific">Thorsellia anophelis DSM 18579</name>
    <dbReference type="NCBI Taxonomy" id="1123402"/>
    <lineage>
        <taxon>Bacteria</taxon>
        <taxon>Pseudomonadati</taxon>
        <taxon>Pseudomonadota</taxon>
        <taxon>Gammaproteobacteria</taxon>
        <taxon>Enterobacterales</taxon>
        <taxon>Thorselliaceae</taxon>
        <taxon>Thorsellia</taxon>
    </lineage>
</organism>
<dbReference type="InterPro" id="IPR006059">
    <property type="entry name" value="SBP"/>
</dbReference>
<dbReference type="AlphaFoldDB" id="A0A1I0C9L4"/>
<name>A0A1I0C9L4_9GAMM</name>
<evidence type="ECO:0000313" key="2">
    <source>
        <dbReference type="EMBL" id="SET15552.1"/>
    </source>
</evidence>
<dbReference type="RefSeq" id="WP_093319262.1">
    <property type="nucleotide sequence ID" value="NZ_FOHV01000010.1"/>
</dbReference>
<dbReference type="Pfam" id="PF13416">
    <property type="entry name" value="SBP_bac_8"/>
    <property type="match status" value="1"/>
</dbReference>
<dbReference type="SUPFAM" id="SSF53850">
    <property type="entry name" value="Periplasmic binding protein-like II"/>
    <property type="match status" value="1"/>
</dbReference>
<keyword evidence="1" id="KW-0812">Transmembrane</keyword>
<feature type="transmembrane region" description="Helical" evidence="1">
    <location>
        <begin position="12"/>
        <end position="35"/>
    </location>
</feature>
<dbReference type="EMBL" id="FOHV01000010">
    <property type="protein sequence ID" value="SET15552.1"/>
    <property type="molecule type" value="Genomic_DNA"/>
</dbReference>
<dbReference type="STRING" id="1123402.SAMN02583745_01507"/>
<dbReference type="PANTHER" id="PTHR42779">
    <property type="entry name" value="PROTEIN YNJB"/>
    <property type="match status" value="1"/>
</dbReference>
<keyword evidence="3" id="KW-1185">Reference proteome</keyword>
<dbReference type="Gene3D" id="3.40.190.10">
    <property type="entry name" value="Periplasmic binding protein-like II"/>
    <property type="match status" value="2"/>
</dbReference>
<sequence>MERFLRIKLDIKLEFSILVKCLCFLLLLGVFYFSINPVLQAVEIEQNVKEECFESQTRCEQISNWIANKKAQSQQVVNFFAWGGDPNINAYLQWVAGELYQQYGITFNHIKIASTTEAVTLITAEGVKPNSKPSGSVDLIWINGKNFSLLQGANLLQGGWVSQLPNYQWLNSRNRPYLLKDFGLDTQGYEMPWGQANLVFFYNAKHINNDDLPDTPDSLLAFSKKYKGRFAYPRPTDFVGVSFLKQTLSQLKPLENGFHEPVNPDTFETLTKPLWDYLGQLHPYLYQEGQYFANSNTALLRLFDDELILLGVTFSPNSILGSKLRFDLPSSVGLHAMKSGSLSNVHFLAIPAFAANPDAAQITANFLLSPKAQAKKADINGWGDQTVLDVNFFNTEIGQLFNNNPASILTVDKHLEEFHPSWDSALIDAWQIRFGQHSFVDTPKDE</sequence>
<dbReference type="InterPro" id="IPR027020">
    <property type="entry name" value="YnjB"/>
</dbReference>
<dbReference type="PIRSF" id="PIRSF029172">
    <property type="entry name" value="UCP029172_ABC_sbc_YnjB"/>
    <property type="match status" value="1"/>
</dbReference>
<dbReference type="NCBIfam" id="NF008633">
    <property type="entry name" value="PRK11622.1"/>
    <property type="match status" value="1"/>
</dbReference>
<evidence type="ECO:0000256" key="1">
    <source>
        <dbReference type="SAM" id="Phobius"/>
    </source>
</evidence>
<dbReference type="Proteomes" id="UP000242642">
    <property type="component" value="Unassembled WGS sequence"/>
</dbReference>
<keyword evidence="1" id="KW-0472">Membrane</keyword>
<evidence type="ECO:0000313" key="3">
    <source>
        <dbReference type="Proteomes" id="UP000242642"/>
    </source>
</evidence>
<dbReference type="PANTHER" id="PTHR42779:SF1">
    <property type="entry name" value="PROTEIN YNJB"/>
    <property type="match status" value="1"/>
</dbReference>
<reference evidence="3" key="1">
    <citation type="submission" date="2016-10" db="EMBL/GenBank/DDBJ databases">
        <authorList>
            <person name="Varghese N."/>
            <person name="Submissions S."/>
        </authorList>
    </citation>
    <scope>NUCLEOTIDE SEQUENCE [LARGE SCALE GENOMIC DNA]</scope>
    <source>
        <strain evidence="3">DSM 18579</strain>
    </source>
</reference>
<protein>
    <submittedName>
        <fullName evidence="2">Putative thiamine transport system substrate-binding protein</fullName>
    </submittedName>
</protein>
<accession>A0A1I0C9L4</accession>
<gene>
    <name evidence="2" type="ORF">SAMN02583745_01507</name>
</gene>
<dbReference type="GO" id="GO:0030313">
    <property type="term" value="C:cell envelope"/>
    <property type="evidence" value="ECO:0007669"/>
    <property type="project" value="UniProtKB-ARBA"/>
</dbReference>
<dbReference type="OrthoDB" id="3239593at2"/>
<keyword evidence="1" id="KW-1133">Transmembrane helix</keyword>
<proteinExistence type="predicted"/>